<dbReference type="AlphaFoldDB" id="A0AA35RAH5"/>
<dbReference type="PANTHER" id="PTHR30290:SF38">
    <property type="entry name" value="D,D-DIPEPTIDE-BINDING PERIPLASMIC PROTEIN DDPA-RELATED"/>
    <property type="match status" value="1"/>
</dbReference>
<dbReference type="Gene3D" id="3.10.105.10">
    <property type="entry name" value="Dipeptide-binding Protein, Domain 3"/>
    <property type="match status" value="1"/>
</dbReference>
<accession>A0AA35RAH5</accession>
<dbReference type="PANTHER" id="PTHR30290">
    <property type="entry name" value="PERIPLASMIC BINDING COMPONENT OF ABC TRANSPORTER"/>
    <property type="match status" value="1"/>
</dbReference>
<dbReference type="Pfam" id="PF00496">
    <property type="entry name" value="SBP_bac_5"/>
    <property type="match status" value="1"/>
</dbReference>
<dbReference type="EMBL" id="CASHTH010000800">
    <property type="protein sequence ID" value="CAI8007860.1"/>
    <property type="molecule type" value="Genomic_DNA"/>
</dbReference>
<protein>
    <submittedName>
        <fullName evidence="5">Probable ABC transporter periplasmic-binding protein SapA</fullName>
    </submittedName>
</protein>
<evidence type="ECO:0000313" key="6">
    <source>
        <dbReference type="Proteomes" id="UP001174909"/>
    </source>
</evidence>
<reference evidence="5" key="1">
    <citation type="submission" date="2023-03" db="EMBL/GenBank/DDBJ databases">
        <authorList>
            <person name="Steffen K."/>
            <person name="Cardenas P."/>
        </authorList>
    </citation>
    <scope>NUCLEOTIDE SEQUENCE</scope>
</reference>
<evidence type="ECO:0000259" key="4">
    <source>
        <dbReference type="Pfam" id="PF00496"/>
    </source>
</evidence>
<dbReference type="Gene3D" id="3.40.190.10">
    <property type="entry name" value="Periplasmic binding protein-like II"/>
    <property type="match status" value="1"/>
</dbReference>
<dbReference type="GO" id="GO:1904680">
    <property type="term" value="F:peptide transmembrane transporter activity"/>
    <property type="evidence" value="ECO:0007669"/>
    <property type="project" value="TreeGrafter"/>
</dbReference>
<evidence type="ECO:0000256" key="3">
    <source>
        <dbReference type="SAM" id="SignalP"/>
    </source>
</evidence>
<feature type="compositionally biased region" description="Pro residues" evidence="2">
    <location>
        <begin position="47"/>
        <end position="56"/>
    </location>
</feature>
<feature type="region of interest" description="Disordered" evidence="2">
    <location>
        <begin position="37"/>
        <end position="67"/>
    </location>
</feature>
<dbReference type="Proteomes" id="UP001174909">
    <property type="component" value="Unassembled WGS sequence"/>
</dbReference>
<dbReference type="CDD" id="cd00995">
    <property type="entry name" value="PBP2_NikA_DppA_OppA_like"/>
    <property type="match status" value="1"/>
</dbReference>
<dbReference type="GO" id="GO:0015833">
    <property type="term" value="P:peptide transport"/>
    <property type="evidence" value="ECO:0007669"/>
    <property type="project" value="TreeGrafter"/>
</dbReference>
<evidence type="ECO:0000313" key="5">
    <source>
        <dbReference type="EMBL" id="CAI8007860.1"/>
    </source>
</evidence>
<feature type="domain" description="Solute-binding protein family 5" evidence="4">
    <location>
        <begin position="133"/>
        <end position="350"/>
    </location>
</feature>
<sequence>MLNLSIRRSATFLTLLLLPALVLAVACSSAEPEAEAPAAPAAAATQPPAPTTPPAAPAQAAPTAAPEAMADIAPPRAADSNAQTGGVLNVAYFRKASSPDGYQAGGTFDRMYFFTGNEVLVAIGKDSIYDPAESLAYSFEVEDGGSRVRFNLREGVQLQGGFGEMTSEDVSSSLNRWFDKASGCRGCPSTFRSVTEIKTIDDYTVDVVMDPPDANLVVKMFDRGSIVHSKENWEVQGADDHKSNPISTGPYKLALWDVGVTQNWVKHPDWWQREPYADEVNVQIISETRTRLAALQTGEVNVSWLQAEQIPTAQKDDNIDVWDFTGVGWDGWVWNHGLTPLDDLRLRRALINQAHTFPPESPFGIDAKDLWEGEHLRYDLDEAKALVEAVAQDKGWNCRCNSAVSDQLDMLFAEASQSFDSAVQIDKYKQIQRIALENLYTYIPAMLRVNYVGCHTPTTGGCETNPMRGDGFVRNGDFWLKQ</sequence>
<evidence type="ECO:0000256" key="1">
    <source>
        <dbReference type="ARBA" id="ARBA00022729"/>
    </source>
</evidence>
<name>A0AA35RAH5_GEOBA</name>
<feature type="compositionally biased region" description="Low complexity" evidence="2">
    <location>
        <begin position="57"/>
        <end position="67"/>
    </location>
</feature>
<gene>
    <name evidence="5" type="ORF">GBAR_LOCUS5440</name>
</gene>
<dbReference type="PROSITE" id="PS51257">
    <property type="entry name" value="PROKAR_LIPOPROTEIN"/>
    <property type="match status" value="1"/>
</dbReference>
<dbReference type="Gene3D" id="3.90.76.10">
    <property type="entry name" value="Dipeptide-binding Protein, Domain 1"/>
    <property type="match status" value="1"/>
</dbReference>
<feature type="chain" id="PRO_5041345399" evidence="3">
    <location>
        <begin position="25"/>
        <end position="482"/>
    </location>
</feature>
<keyword evidence="1 3" id="KW-0732">Signal</keyword>
<proteinExistence type="predicted"/>
<evidence type="ECO:0000256" key="2">
    <source>
        <dbReference type="SAM" id="MobiDB-lite"/>
    </source>
</evidence>
<organism evidence="5 6">
    <name type="scientific">Geodia barretti</name>
    <name type="common">Barrett's horny sponge</name>
    <dbReference type="NCBI Taxonomy" id="519541"/>
    <lineage>
        <taxon>Eukaryota</taxon>
        <taxon>Metazoa</taxon>
        <taxon>Porifera</taxon>
        <taxon>Demospongiae</taxon>
        <taxon>Heteroscleromorpha</taxon>
        <taxon>Tetractinellida</taxon>
        <taxon>Astrophorina</taxon>
        <taxon>Geodiidae</taxon>
        <taxon>Geodia</taxon>
    </lineage>
</organism>
<dbReference type="SUPFAM" id="SSF53850">
    <property type="entry name" value="Periplasmic binding protein-like II"/>
    <property type="match status" value="1"/>
</dbReference>
<feature type="signal peptide" evidence="3">
    <location>
        <begin position="1"/>
        <end position="24"/>
    </location>
</feature>
<dbReference type="InterPro" id="IPR000914">
    <property type="entry name" value="SBP_5_dom"/>
</dbReference>
<keyword evidence="6" id="KW-1185">Reference proteome</keyword>
<feature type="compositionally biased region" description="Low complexity" evidence="2">
    <location>
        <begin position="37"/>
        <end position="46"/>
    </location>
</feature>
<comment type="caution">
    <text evidence="5">The sequence shown here is derived from an EMBL/GenBank/DDBJ whole genome shotgun (WGS) entry which is preliminary data.</text>
</comment>
<dbReference type="InterPro" id="IPR039424">
    <property type="entry name" value="SBP_5"/>
</dbReference>